<protein>
    <submittedName>
        <fullName evidence="1">Uncharacterized protein</fullName>
    </submittedName>
</protein>
<accession>A0AA88EBQ1</accession>
<gene>
    <name evidence="1" type="ORF">TIFTF001_039075</name>
</gene>
<name>A0AA88EBQ1_FICCA</name>
<dbReference type="AlphaFoldDB" id="A0AA88EBQ1"/>
<dbReference type="EMBL" id="BTGU01001005">
    <property type="protein sequence ID" value="GMN70030.1"/>
    <property type="molecule type" value="Genomic_DNA"/>
</dbReference>
<reference evidence="1" key="1">
    <citation type="submission" date="2023-07" db="EMBL/GenBank/DDBJ databases">
        <title>draft genome sequence of fig (Ficus carica).</title>
        <authorList>
            <person name="Takahashi T."/>
            <person name="Nishimura K."/>
        </authorList>
    </citation>
    <scope>NUCLEOTIDE SEQUENCE</scope>
</reference>
<sequence>MHGAHITVINWTRISSSLRSGALIEHTRNWSVKLLVWLSNNAAAMEKNDREDRDDKKFVGAGKMVVEVVSRWPGIQTWEEEASP</sequence>
<proteinExistence type="predicted"/>
<comment type="caution">
    <text evidence="1">The sequence shown here is derived from an EMBL/GenBank/DDBJ whole genome shotgun (WGS) entry which is preliminary data.</text>
</comment>
<organism evidence="1 2">
    <name type="scientific">Ficus carica</name>
    <name type="common">Common fig</name>
    <dbReference type="NCBI Taxonomy" id="3494"/>
    <lineage>
        <taxon>Eukaryota</taxon>
        <taxon>Viridiplantae</taxon>
        <taxon>Streptophyta</taxon>
        <taxon>Embryophyta</taxon>
        <taxon>Tracheophyta</taxon>
        <taxon>Spermatophyta</taxon>
        <taxon>Magnoliopsida</taxon>
        <taxon>eudicotyledons</taxon>
        <taxon>Gunneridae</taxon>
        <taxon>Pentapetalae</taxon>
        <taxon>rosids</taxon>
        <taxon>fabids</taxon>
        <taxon>Rosales</taxon>
        <taxon>Moraceae</taxon>
        <taxon>Ficeae</taxon>
        <taxon>Ficus</taxon>
    </lineage>
</organism>
<dbReference type="Proteomes" id="UP001187192">
    <property type="component" value="Unassembled WGS sequence"/>
</dbReference>
<keyword evidence="2" id="KW-1185">Reference proteome</keyword>
<evidence type="ECO:0000313" key="1">
    <source>
        <dbReference type="EMBL" id="GMN70030.1"/>
    </source>
</evidence>
<evidence type="ECO:0000313" key="2">
    <source>
        <dbReference type="Proteomes" id="UP001187192"/>
    </source>
</evidence>